<dbReference type="EMBL" id="JAODUP010000644">
    <property type="protein sequence ID" value="KAK2145961.1"/>
    <property type="molecule type" value="Genomic_DNA"/>
</dbReference>
<evidence type="ECO:0000259" key="1">
    <source>
        <dbReference type="PROSITE" id="PS50041"/>
    </source>
</evidence>
<feature type="domain" description="C-type lectin" evidence="1">
    <location>
        <begin position="1"/>
        <end position="71"/>
    </location>
</feature>
<comment type="caution">
    <text evidence="2">The sequence shown here is derived from an EMBL/GenBank/DDBJ whole genome shotgun (WGS) entry which is preliminary data.</text>
</comment>
<dbReference type="Gene3D" id="3.10.100.10">
    <property type="entry name" value="Mannose-Binding Protein A, subunit A"/>
    <property type="match status" value="1"/>
</dbReference>
<dbReference type="Pfam" id="PF00059">
    <property type="entry name" value="Lectin_C"/>
    <property type="match status" value="1"/>
</dbReference>
<protein>
    <recommendedName>
        <fullName evidence="1">C-type lectin domain-containing protein</fullName>
    </recommendedName>
</protein>
<dbReference type="InterPro" id="IPR016187">
    <property type="entry name" value="CTDL_fold"/>
</dbReference>
<reference evidence="2" key="1">
    <citation type="journal article" date="2023" name="Mol. Biol. Evol.">
        <title>Third-Generation Sequencing Reveals the Adaptive Role of the Epigenome in Three Deep-Sea Polychaetes.</title>
        <authorList>
            <person name="Perez M."/>
            <person name="Aroh O."/>
            <person name="Sun Y."/>
            <person name="Lan Y."/>
            <person name="Juniper S.K."/>
            <person name="Young C.R."/>
            <person name="Angers B."/>
            <person name="Qian P.Y."/>
        </authorList>
    </citation>
    <scope>NUCLEOTIDE SEQUENCE</scope>
    <source>
        <strain evidence="2">P08H-3</strain>
    </source>
</reference>
<name>A0AAD9MW18_9ANNE</name>
<organism evidence="2 3">
    <name type="scientific">Paralvinella palmiformis</name>
    <dbReference type="NCBI Taxonomy" id="53620"/>
    <lineage>
        <taxon>Eukaryota</taxon>
        <taxon>Metazoa</taxon>
        <taxon>Spiralia</taxon>
        <taxon>Lophotrochozoa</taxon>
        <taxon>Annelida</taxon>
        <taxon>Polychaeta</taxon>
        <taxon>Sedentaria</taxon>
        <taxon>Canalipalpata</taxon>
        <taxon>Terebellida</taxon>
        <taxon>Terebelliformia</taxon>
        <taxon>Alvinellidae</taxon>
        <taxon>Paralvinella</taxon>
    </lineage>
</organism>
<feature type="non-terminal residue" evidence="2">
    <location>
        <position position="1"/>
    </location>
</feature>
<dbReference type="InterPro" id="IPR001304">
    <property type="entry name" value="C-type_lectin-like"/>
</dbReference>
<dbReference type="Proteomes" id="UP001208570">
    <property type="component" value="Unassembled WGS sequence"/>
</dbReference>
<dbReference type="CDD" id="cd00037">
    <property type="entry name" value="CLECT"/>
    <property type="match status" value="1"/>
</dbReference>
<evidence type="ECO:0000313" key="3">
    <source>
        <dbReference type="Proteomes" id="UP001208570"/>
    </source>
</evidence>
<dbReference type="SUPFAM" id="SSF56436">
    <property type="entry name" value="C-type lectin-like"/>
    <property type="match status" value="1"/>
</dbReference>
<dbReference type="PROSITE" id="PS50041">
    <property type="entry name" value="C_TYPE_LECTIN_2"/>
    <property type="match status" value="1"/>
</dbReference>
<evidence type="ECO:0000313" key="2">
    <source>
        <dbReference type="EMBL" id="KAK2145961.1"/>
    </source>
</evidence>
<dbReference type="AlphaFoldDB" id="A0AAD9MW18"/>
<accession>A0AAD9MW18</accession>
<gene>
    <name evidence="2" type="ORF">LSH36_644g01120</name>
</gene>
<proteinExistence type="predicted"/>
<dbReference type="InterPro" id="IPR016186">
    <property type="entry name" value="C-type_lectin-like/link_sf"/>
</dbReference>
<keyword evidence="3" id="KW-1185">Reference proteome</keyword>
<sequence>WNESRSECIKIGGDLAVIDDQVTHNFVSSKLFELLINGETAATEVWLGAKGVELDNWYWDDGSVLGSKKYY</sequence>